<comment type="caution">
    <text evidence="3">The sequence shown here is derived from an EMBL/GenBank/DDBJ whole genome shotgun (WGS) entry which is preliminary data.</text>
</comment>
<dbReference type="PANTHER" id="PTHR42942:SF1">
    <property type="entry name" value="ALKYLTRANSFERASE-LIKE PROTEIN 1"/>
    <property type="match status" value="1"/>
</dbReference>
<dbReference type="Proteomes" id="UP001597362">
    <property type="component" value="Unassembled WGS sequence"/>
</dbReference>
<gene>
    <name evidence="3" type="ORF">ACFSJH_02360</name>
</gene>
<sequence>MQIFTRKVICIIQHIPAGSVMSYGQVAAIAGSPRAARQVVRILHTMSERYRLPWHRVVNREGKVMLSDMLSRQLQITALREEGVAVDEEGTLELQRYMYQLDSLKWCEILSELCGEEI</sequence>
<dbReference type="CDD" id="cd06445">
    <property type="entry name" value="ATase"/>
    <property type="match status" value="1"/>
</dbReference>
<dbReference type="EMBL" id="JBHUHO010000007">
    <property type="protein sequence ID" value="MFD2114589.1"/>
    <property type="molecule type" value="Genomic_DNA"/>
</dbReference>
<organism evidence="3 4">
    <name type="scientific">Paenibacillus yanchengensis</name>
    <dbReference type="NCBI Taxonomy" id="2035833"/>
    <lineage>
        <taxon>Bacteria</taxon>
        <taxon>Bacillati</taxon>
        <taxon>Bacillota</taxon>
        <taxon>Bacilli</taxon>
        <taxon>Bacillales</taxon>
        <taxon>Paenibacillaceae</taxon>
        <taxon>Paenibacillus</taxon>
    </lineage>
</organism>
<evidence type="ECO:0000313" key="4">
    <source>
        <dbReference type="Proteomes" id="UP001597362"/>
    </source>
</evidence>
<feature type="domain" description="Methylated-DNA-[protein]-cysteine S-methyltransferase DNA binding" evidence="2">
    <location>
        <begin position="4"/>
        <end position="84"/>
    </location>
</feature>
<evidence type="ECO:0000256" key="1">
    <source>
        <dbReference type="ARBA" id="ARBA00022763"/>
    </source>
</evidence>
<accession>A0ABW4YGG4</accession>
<dbReference type="PANTHER" id="PTHR42942">
    <property type="entry name" value="6-O-METHYLGUANINE DNA METHYLTRANSFERASE"/>
    <property type="match status" value="1"/>
</dbReference>
<protein>
    <submittedName>
        <fullName evidence="3">MGMT family protein</fullName>
    </submittedName>
</protein>
<dbReference type="Gene3D" id="1.10.10.10">
    <property type="entry name" value="Winged helix-like DNA-binding domain superfamily/Winged helix DNA-binding domain"/>
    <property type="match status" value="1"/>
</dbReference>
<proteinExistence type="predicted"/>
<name>A0ABW4YGG4_9BACL</name>
<dbReference type="Pfam" id="PF01035">
    <property type="entry name" value="DNA_binding_1"/>
    <property type="match status" value="1"/>
</dbReference>
<dbReference type="InterPro" id="IPR052520">
    <property type="entry name" value="ATL_DNA_repair"/>
</dbReference>
<dbReference type="RefSeq" id="WP_377769602.1">
    <property type="nucleotide sequence ID" value="NZ_JBHUHO010000007.1"/>
</dbReference>
<dbReference type="InterPro" id="IPR014048">
    <property type="entry name" value="MethylDNA_cys_MeTrfase_DNA-bd"/>
</dbReference>
<evidence type="ECO:0000313" key="3">
    <source>
        <dbReference type="EMBL" id="MFD2114589.1"/>
    </source>
</evidence>
<dbReference type="InterPro" id="IPR036388">
    <property type="entry name" value="WH-like_DNA-bd_sf"/>
</dbReference>
<reference evidence="4" key="1">
    <citation type="journal article" date="2019" name="Int. J. Syst. Evol. Microbiol.">
        <title>The Global Catalogue of Microorganisms (GCM) 10K type strain sequencing project: providing services to taxonomists for standard genome sequencing and annotation.</title>
        <authorList>
            <consortium name="The Broad Institute Genomics Platform"/>
            <consortium name="The Broad Institute Genome Sequencing Center for Infectious Disease"/>
            <person name="Wu L."/>
            <person name="Ma J."/>
        </authorList>
    </citation>
    <scope>NUCLEOTIDE SEQUENCE [LARGE SCALE GENOMIC DNA]</scope>
    <source>
        <strain evidence="4">GH52</strain>
    </source>
</reference>
<dbReference type="SUPFAM" id="SSF46767">
    <property type="entry name" value="Methylated DNA-protein cysteine methyltransferase, C-terminal domain"/>
    <property type="match status" value="1"/>
</dbReference>
<keyword evidence="1" id="KW-0227">DNA damage</keyword>
<dbReference type="InterPro" id="IPR036217">
    <property type="entry name" value="MethylDNA_cys_MeTrfase_DNAb"/>
</dbReference>
<keyword evidence="4" id="KW-1185">Reference proteome</keyword>
<evidence type="ECO:0000259" key="2">
    <source>
        <dbReference type="Pfam" id="PF01035"/>
    </source>
</evidence>